<protein>
    <submittedName>
        <fullName evidence="2">Uncharacterized protein</fullName>
    </submittedName>
</protein>
<reference evidence="2 3" key="1">
    <citation type="submission" date="2018-03" db="EMBL/GenBank/DDBJ databases">
        <authorList>
            <person name="Guldener U."/>
        </authorList>
    </citation>
    <scope>NUCLEOTIDE SEQUENCE [LARGE SCALE GENOMIC DNA]</scope>
    <source>
        <strain evidence="2 3">NBRC100155</strain>
    </source>
</reference>
<proteinExistence type="predicted"/>
<feature type="region of interest" description="Disordered" evidence="1">
    <location>
        <begin position="105"/>
        <end position="126"/>
    </location>
</feature>
<organism evidence="2 3">
    <name type="scientific">Ustilago trichophora</name>
    <dbReference type="NCBI Taxonomy" id="86804"/>
    <lineage>
        <taxon>Eukaryota</taxon>
        <taxon>Fungi</taxon>
        <taxon>Dikarya</taxon>
        <taxon>Basidiomycota</taxon>
        <taxon>Ustilaginomycotina</taxon>
        <taxon>Ustilaginomycetes</taxon>
        <taxon>Ustilaginales</taxon>
        <taxon>Ustilaginaceae</taxon>
        <taxon>Ustilago</taxon>
    </lineage>
</organism>
<sequence>MSAIIRQQRGTVDGRFAQDDDNNNNTATTRNPPKSLHPLLSHGLACRSDSISASFVNDVNALGYMARVMTRKCQSKSACSYRIHFLIASLLTPFDNKSKFIPLQPASLPASQMRPSPKPPLAQQTE</sequence>
<evidence type="ECO:0000313" key="2">
    <source>
        <dbReference type="EMBL" id="SPO28729.1"/>
    </source>
</evidence>
<gene>
    <name evidence="2" type="ORF">UTRI_04607</name>
</gene>
<name>A0A5C3EHP4_9BASI</name>
<dbReference type="AlphaFoldDB" id="A0A5C3EHP4"/>
<dbReference type="Proteomes" id="UP000324022">
    <property type="component" value="Unassembled WGS sequence"/>
</dbReference>
<accession>A0A5C3EHP4</accession>
<evidence type="ECO:0000256" key="1">
    <source>
        <dbReference type="SAM" id="MobiDB-lite"/>
    </source>
</evidence>
<feature type="region of interest" description="Disordered" evidence="1">
    <location>
        <begin position="1"/>
        <end position="36"/>
    </location>
</feature>
<evidence type="ECO:0000313" key="3">
    <source>
        <dbReference type="Proteomes" id="UP000324022"/>
    </source>
</evidence>
<dbReference type="EMBL" id="OOIN01000024">
    <property type="protein sequence ID" value="SPO28729.1"/>
    <property type="molecule type" value="Genomic_DNA"/>
</dbReference>
<keyword evidence="3" id="KW-1185">Reference proteome</keyword>